<gene>
    <name evidence="4" type="ORF">DXZ20_36555</name>
</gene>
<evidence type="ECO:0000259" key="3">
    <source>
        <dbReference type="Pfam" id="PF14449"/>
    </source>
</evidence>
<organism evidence="4 5">
    <name type="scientific">Adonisia turfae CCMR0081</name>
    <dbReference type="NCBI Taxonomy" id="2292702"/>
    <lineage>
        <taxon>Bacteria</taxon>
        <taxon>Bacillati</taxon>
        <taxon>Cyanobacteriota</taxon>
        <taxon>Adonisia</taxon>
        <taxon>Adonisia turfae</taxon>
    </lineage>
</organism>
<dbReference type="Proteomes" id="UP000481033">
    <property type="component" value="Unassembled WGS sequence"/>
</dbReference>
<evidence type="ECO:0000256" key="2">
    <source>
        <dbReference type="ARBA" id="ARBA00022525"/>
    </source>
</evidence>
<protein>
    <recommendedName>
        <fullName evidence="3">Pre-toxin TG domain-containing protein</fullName>
    </recommendedName>
</protein>
<dbReference type="InterPro" id="IPR038181">
    <property type="entry name" value="Ntox21_sf"/>
</dbReference>
<dbReference type="InterPro" id="IPR027797">
    <property type="entry name" value="PT-TG_dom"/>
</dbReference>
<dbReference type="Gene3D" id="3.10.380.20">
    <property type="entry name" value="Novel toxin 21 (CdiA), C-terminal domain"/>
    <property type="match status" value="1"/>
</dbReference>
<proteinExistence type="predicted"/>
<accession>A0A6M0RXW6</accession>
<keyword evidence="5" id="KW-1185">Reference proteome</keyword>
<name>A0A6M0RXW6_9CYAN</name>
<keyword evidence="2" id="KW-0964">Secreted</keyword>
<evidence type="ECO:0000313" key="5">
    <source>
        <dbReference type="Proteomes" id="UP000481033"/>
    </source>
</evidence>
<feature type="domain" description="Pre-toxin TG" evidence="3">
    <location>
        <begin position="496"/>
        <end position="541"/>
    </location>
</feature>
<evidence type="ECO:0000313" key="4">
    <source>
        <dbReference type="EMBL" id="NEZ61055.1"/>
    </source>
</evidence>
<sequence length="675" mass="74491">MALSNPKVFASTSLILCFIYHATFPVLAVQTRVPSTRKGVQGIEQYPATTIAQSLNNSIVAQCNQLKHRINQGQAIVDSFFYEIDALIEEVSSAQTLEDIKTNAGRYTNATSIASNNLDDFIQTIQRIEISNPQLNNLQSYYSKILQATSMNLENAGSNMQLIADVESIEELRSIYPVFSESLSPIGVDFSALEVSEAQALASINEICLANSPEDVDISDFIASFPNSRGFITANRLLGTDTSQNTGLIDGAAMSGSVEQQPEPDQNESIIGQAEGRDDFQRVQMGAQEVFLFEIFDENRGEVIKQKIHFGTIYSSVLSDVLYPRVIVADYNYNGGPITDRPSVQPDVVKHYANFFSSDGTCPDTATVRLEWNQAGWHNRYYESWTVRCTVPPEEAIANILSLTYGSPTLDCEQFGADNNDIYSSQYWVRQACLAFEAENLDQGALALTIAYQEAVKEDQLQVNHNSFAAASNKINNELPIAQAEPEQSHVEQVSRQAASLLVGFIPGVGTATDWVNAITGVDQITGEELEWWESVLSLVPYGRRVGQLTQAAINKIDDVASGVGRRLDEFARDESGSITIGRGGWTNAAARKRAQELGFEQVEPGSLPRLLQNGTQGAPVFQGRLPETNQRVYISPDIAGHGRARDPEPLWKVFNQRGERIGTYTNDLQERRRN</sequence>
<dbReference type="EMBL" id="QXHD01000004">
    <property type="protein sequence ID" value="NEZ61055.1"/>
    <property type="molecule type" value="Genomic_DNA"/>
</dbReference>
<dbReference type="AlphaFoldDB" id="A0A6M0RXW6"/>
<dbReference type="GO" id="GO:0005576">
    <property type="term" value="C:extracellular region"/>
    <property type="evidence" value="ECO:0007669"/>
    <property type="project" value="UniProtKB-SubCell"/>
</dbReference>
<reference evidence="4 5" key="1">
    <citation type="journal article" date="2020" name="Microb. Ecol.">
        <title>Ecogenomics of the Marine Benthic Filamentous Cyanobacterium Adonisia.</title>
        <authorList>
            <person name="Walter J.M."/>
            <person name="Coutinho F.H."/>
            <person name="Leomil L."/>
            <person name="Hargreaves P.I."/>
            <person name="Campeao M.E."/>
            <person name="Vieira V.V."/>
            <person name="Silva B.S."/>
            <person name="Fistarol G.O."/>
            <person name="Salomon P.S."/>
            <person name="Sawabe T."/>
            <person name="Mino S."/>
            <person name="Hosokawa M."/>
            <person name="Miyashita H."/>
            <person name="Maruyama F."/>
            <person name="van Verk M.C."/>
            <person name="Dutilh B.E."/>
            <person name="Thompson C.C."/>
            <person name="Thompson F.L."/>
        </authorList>
    </citation>
    <scope>NUCLEOTIDE SEQUENCE [LARGE SCALE GENOMIC DNA]</scope>
    <source>
        <strain evidence="4 5">CCMR0081</strain>
    </source>
</reference>
<comment type="caution">
    <text evidence="4">The sequence shown here is derived from an EMBL/GenBank/DDBJ whole genome shotgun (WGS) entry which is preliminary data.</text>
</comment>
<evidence type="ECO:0000256" key="1">
    <source>
        <dbReference type="ARBA" id="ARBA00004613"/>
    </source>
</evidence>
<dbReference type="Pfam" id="PF14449">
    <property type="entry name" value="PT-TG"/>
    <property type="match status" value="1"/>
</dbReference>
<comment type="subcellular location">
    <subcellularLocation>
        <location evidence="1">Secreted</location>
    </subcellularLocation>
</comment>